<reference evidence="3" key="1">
    <citation type="submission" date="2023-03" db="EMBL/GenBank/DDBJ databases">
        <title>Massive genome expansion in bonnet fungi (Mycena s.s.) driven by repeated elements and novel gene families across ecological guilds.</title>
        <authorList>
            <consortium name="Lawrence Berkeley National Laboratory"/>
            <person name="Harder C.B."/>
            <person name="Miyauchi S."/>
            <person name="Viragh M."/>
            <person name="Kuo A."/>
            <person name="Thoen E."/>
            <person name="Andreopoulos B."/>
            <person name="Lu D."/>
            <person name="Skrede I."/>
            <person name="Drula E."/>
            <person name="Henrissat B."/>
            <person name="Morin E."/>
            <person name="Kohler A."/>
            <person name="Barry K."/>
            <person name="LaButti K."/>
            <person name="Morin E."/>
            <person name="Salamov A."/>
            <person name="Lipzen A."/>
            <person name="Mereny Z."/>
            <person name="Hegedus B."/>
            <person name="Baldrian P."/>
            <person name="Stursova M."/>
            <person name="Weitz H."/>
            <person name="Taylor A."/>
            <person name="Grigoriev I.V."/>
            <person name="Nagy L.G."/>
            <person name="Martin F."/>
            <person name="Kauserud H."/>
        </authorList>
    </citation>
    <scope>NUCLEOTIDE SEQUENCE</scope>
    <source>
        <strain evidence="3">CBHHK067</strain>
    </source>
</reference>
<organism evidence="3 4">
    <name type="scientific">Mycena rosella</name>
    <name type="common">Pink bonnet</name>
    <name type="synonym">Agaricus rosellus</name>
    <dbReference type="NCBI Taxonomy" id="1033263"/>
    <lineage>
        <taxon>Eukaryota</taxon>
        <taxon>Fungi</taxon>
        <taxon>Dikarya</taxon>
        <taxon>Basidiomycota</taxon>
        <taxon>Agaricomycotina</taxon>
        <taxon>Agaricomycetes</taxon>
        <taxon>Agaricomycetidae</taxon>
        <taxon>Agaricales</taxon>
        <taxon>Marasmiineae</taxon>
        <taxon>Mycenaceae</taxon>
        <taxon>Mycena</taxon>
    </lineage>
</organism>
<keyword evidence="2" id="KW-0472">Membrane</keyword>
<feature type="transmembrane region" description="Helical" evidence="2">
    <location>
        <begin position="82"/>
        <end position="100"/>
    </location>
</feature>
<keyword evidence="2" id="KW-1133">Transmembrane helix</keyword>
<feature type="region of interest" description="Disordered" evidence="1">
    <location>
        <begin position="28"/>
        <end position="52"/>
    </location>
</feature>
<evidence type="ECO:0000313" key="3">
    <source>
        <dbReference type="EMBL" id="KAJ7601436.1"/>
    </source>
</evidence>
<gene>
    <name evidence="3" type="ORF">B0H17DRAFT_1223157</name>
</gene>
<accession>A0AAD7AWF2</accession>
<name>A0AAD7AWF2_MYCRO</name>
<comment type="caution">
    <text evidence="3">The sequence shown here is derived from an EMBL/GenBank/DDBJ whole genome shotgun (WGS) entry which is preliminary data.</text>
</comment>
<protein>
    <submittedName>
        <fullName evidence="3">Uncharacterized protein</fullName>
    </submittedName>
</protein>
<dbReference type="Proteomes" id="UP001221757">
    <property type="component" value="Unassembled WGS sequence"/>
</dbReference>
<keyword evidence="2" id="KW-0812">Transmembrane</keyword>
<evidence type="ECO:0000256" key="1">
    <source>
        <dbReference type="SAM" id="MobiDB-lite"/>
    </source>
</evidence>
<evidence type="ECO:0000313" key="4">
    <source>
        <dbReference type="Proteomes" id="UP001221757"/>
    </source>
</evidence>
<dbReference type="EMBL" id="JARKIE010001578">
    <property type="protein sequence ID" value="KAJ7601436.1"/>
    <property type="molecule type" value="Genomic_DNA"/>
</dbReference>
<keyword evidence="4" id="KW-1185">Reference proteome</keyword>
<proteinExistence type="predicted"/>
<feature type="compositionally biased region" description="Low complexity" evidence="1">
    <location>
        <begin position="28"/>
        <end position="42"/>
    </location>
</feature>
<sequence length="128" mass="14100">MQRERECGPGGRSRCRWRRKTRLGLAAASRGLSSSGSGSVLKLGGGSKKGKLDGATRARALFSLSPVFFCDEAHSCVFMRRFYTFLHAFPAFVMLLPTVFRTSPVSLARPSPFSFSLLPLHSPAYTRK</sequence>
<evidence type="ECO:0000256" key="2">
    <source>
        <dbReference type="SAM" id="Phobius"/>
    </source>
</evidence>
<dbReference type="AlphaFoldDB" id="A0AAD7AWF2"/>